<feature type="binding site" evidence="8">
    <location>
        <position position="101"/>
    </location>
    <ligand>
        <name>Zn(2+)</name>
        <dbReference type="ChEBI" id="CHEBI:29105"/>
        <label>1</label>
    </ligand>
</feature>
<keyword evidence="3" id="KW-0732">Signal</keyword>
<dbReference type="InterPro" id="IPR021158">
    <property type="entry name" value="Pept_M10A_Zn_BS"/>
</dbReference>
<evidence type="ECO:0000256" key="6">
    <source>
        <dbReference type="ARBA" id="ARBA00023049"/>
    </source>
</evidence>
<dbReference type="InterPro" id="IPR024079">
    <property type="entry name" value="MetalloPept_cat_dom_sf"/>
</dbReference>
<dbReference type="Proteomes" id="UP001374535">
    <property type="component" value="Chromosome 4"/>
</dbReference>
<dbReference type="InterPro" id="IPR021190">
    <property type="entry name" value="Pept_M10A"/>
</dbReference>
<evidence type="ECO:0000313" key="11">
    <source>
        <dbReference type="EMBL" id="WVZ14330.1"/>
    </source>
</evidence>
<evidence type="ECO:0000256" key="5">
    <source>
        <dbReference type="ARBA" id="ARBA00022833"/>
    </source>
</evidence>
<keyword evidence="4" id="KW-0378">Hydrolase</keyword>
<dbReference type="SUPFAM" id="SSF55486">
    <property type="entry name" value="Metalloproteases ('zincins'), catalytic domain"/>
    <property type="match status" value="1"/>
</dbReference>
<accession>A0AAQ3NR19</accession>
<protein>
    <recommendedName>
        <fullName evidence="10">Peptidase metallopeptidase domain-containing protein</fullName>
    </recommendedName>
</protein>
<dbReference type="EMBL" id="CP144697">
    <property type="protein sequence ID" value="WVZ14330.1"/>
    <property type="molecule type" value="Genomic_DNA"/>
</dbReference>
<evidence type="ECO:0000256" key="2">
    <source>
        <dbReference type="ARBA" id="ARBA00022723"/>
    </source>
</evidence>
<dbReference type="Gene3D" id="3.40.390.10">
    <property type="entry name" value="Collagenase (Catalytic Domain)"/>
    <property type="match status" value="2"/>
</dbReference>
<feature type="binding site" evidence="8">
    <location>
        <position position="124"/>
    </location>
    <ligand>
        <name>Zn(2+)</name>
        <dbReference type="ChEBI" id="CHEBI:29105"/>
        <label>1</label>
    </ligand>
</feature>
<proteinExistence type="predicted"/>
<sequence>MSLPRCGLPDITATPNPKPNGLSSSPPQNFTFFPGNPKWSKFNLTYRTTRMPLFVSVGTNAFKQALSNAVNTWGENNSFTFTETTGQADIVAGFHRLIHGDLNPFDGPGGVLAHAFAPQDGRMHLDADGHSNDPNAVMAPTYTEVRRNLRQDDKDGLNNLYGFQN</sequence>
<dbReference type="InterPro" id="IPR001818">
    <property type="entry name" value="Pept_M10_metallopeptidase"/>
</dbReference>
<dbReference type="GO" id="GO:0030198">
    <property type="term" value="P:extracellular matrix organization"/>
    <property type="evidence" value="ECO:0007669"/>
    <property type="project" value="TreeGrafter"/>
</dbReference>
<dbReference type="GO" id="GO:0030574">
    <property type="term" value="P:collagen catabolic process"/>
    <property type="evidence" value="ECO:0007669"/>
    <property type="project" value="TreeGrafter"/>
</dbReference>
<feature type="binding site" evidence="8">
    <location>
        <position position="99"/>
    </location>
    <ligand>
        <name>Zn(2+)</name>
        <dbReference type="ChEBI" id="CHEBI:29105"/>
        <label>1</label>
    </ligand>
</feature>
<keyword evidence="5 8" id="KW-0862">Zinc</keyword>
<evidence type="ECO:0000256" key="8">
    <source>
        <dbReference type="PIRSR" id="PIRSR621190-2"/>
    </source>
</evidence>
<feature type="binding site" evidence="8">
    <location>
        <position position="106"/>
    </location>
    <ligand>
        <name>Ca(2+)</name>
        <dbReference type="ChEBI" id="CHEBI:29108"/>
        <label>3</label>
    </ligand>
</feature>
<comment type="cofactor">
    <cofactor evidence="8">
        <name>Ca(2+)</name>
        <dbReference type="ChEBI" id="CHEBI:29108"/>
    </cofactor>
    <text evidence="8">Can bind about 5 Ca(2+) ions per subunit.</text>
</comment>
<keyword evidence="2 8" id="KW-0479">Metal-binding</keyword>
<dbReference type="InterPro" id="IPR006026">
    <property type="entry name" value="Peptidase_Metallo"/>
</dbReference>
<dbReference type="PRINTS" id="PR00138">
    <property type="entry name" value="MATRIXIN"/>
</dbReference>
<organism evidence="11 12">
    <name type="scientific">Vigna mungo</name>
    <name type="common">Black gram</name>
    <name type="synonym">Phaseolus mungo</name>
    <dbReference type="NCBI Taxonomy" id="3915"/>
    <lineage>
        <taxon>Eukaryota</taxon>
        <taxon>Viridiplantae</taxon>
        <taxon>Streptophyta</taxon>
        <taxon>Embryophyta</taxon>
        <taxon>Tracheophyta</taxon>
        <taxon>Spermatophyta</taxon>
        <taxon>Magnoliopsida</taxon>
        <taxon>eudicotyledons</taxon>
        <taxon>Gunneridae</taxon>
        <taxon>Pentapetalae</taxon>
        <taxon>rosids</taxon>
        <taxon>fabids</taxon>
        <taxon>Fabales</taxon>
        <taxon>Fabaceae</taxon>
        <taxon>Papilionoideae</taxon>
        <taxon>50 kb inversion clade</taxon>
        <taxon>NPAAA clade</taxon>
        <taxon>indigoferoid/millettioid clade</taxon>
        <taxon>Phaseoleae</taxon>
        <taxon>Vigna</taxon>
    </lineage>
</organism>
<comment type="cofactor">
    <cofactor evidence="8">
        <name>Zn(2+)</name>
        <dbReference type="ChEBI" id="CHEBI:29105"/>
    </cofactor>
    <text evidence="8">Binds 2 Zn(2+) ions per subunit.</text>
</comment>
<dbReference type="GO" id="GO:0031012">
    <property type="term" value="C:extracellular matrix"/>
    <property type="evidence" value="ECO:0007669"/>
    <property type="project" value="InterPro"/>
</dbReference>
<dbReference type="GO" id="GO:0006508">
    <property type="term" value="P:proteolysis"/>
    <property type="evidence" value="ECO:0007669"/>
    <property type="project" value="UniProtKB-KW"/>
</dbReference>
<keyword evidence="6" id="KW-0482">Metalloprotease</keyword>
<feature type="binding site" evidence="8">
    <location>
        <position position="114"/>
    </location>
    <ligand>
        <name>Zn(2+)</name>
        <dbReference type="ChEBI" id="CHEBI:29105"/>
        <label>1</label>
    </ligand>
</feature>
<evidence type="ECO:0000313" key="12">
    <source>
        <dbReference type="Proteomes" id="UP001374535"/>
    </source>
</evidence>
<dbReference type="AlphaFoldDB" id="A0AAQ3NR19"/>
<keyword evidence="7" id="KW-0865">Zymogen</keyword>
<dbReference type="SMART" id="SM00235">
    <property type="entry name" value="ZnMc"/>
    <property type="match status" value="1"/>
</dbReference>
<name>A0AAQ3NR19_VIGMU</name>
<gene>
    <name evidence="11" type="ORF">V8G54_011896</name>
</gene>
<evidence type="ECO:0000256" key="9">
    <source>
        <dbReference type="SAM" id="MobiDB-lite"/>
    </source>
</evidence>
<dbReference type="Pfam" id="PF00413">
    <property type="entry name" value="Peptidase_M10"/>
    <property type="match status" value="1"/>
</dbReference>
<feature type="region of interest" description="Disordered" evidence="9">
    <location>
        <begin position="1"/>
        <end position="29"/>
    </location>
</feature>
<feature type="binding site" evidence="8">
    <location>
        <position position="107"/>
    </location>
    <ligand>
        <name>Ca(2+)</name>
        <dbReference type="ChEBI" id="CHEBI:29108"/>
        <label>3</label>
    </ligand>
</feature>
<evidence type="ECO:0000256" key="7">
    <source>
        <dbReference type="ARBA" id="ARBA00023145"/>
    </source>
</evidence>
<feature type="binding site" evidence="8">
    <location>
        <position position="89"/>
    </location>
    <ligand>
        <name>Ca(2+)</name>
        <dbReference type="ChEBI" id="CHEBI:29108"/>
        <label>2</label>
    </ligand>
</feature>
<keyword evidence="1" id="KW-0645">Protease</keyword>
<evidence type="ECO:0000256" key="1">
    <source>
        <dbReference type="ARBA" id="ARBA00022670"/>
    </source>
</evidence>
<dbReference type="PANTHER" id="PTHR10201">
    <property type="entry name" value="MATRIX METALLOPROTEINASE"/>
    <property type="match status" value="1"/>
</dbReference>
<keyword evidence="12" id="KW-1185">Reference proteome</keyword>
<evidence type="ECO:0000256" key="4">
    <source>
        <dbReference type="ARBA" id="ARBA00022801"/>
    </source>
</evidence>
<dbReference type="GO" id="GO:0004222">
    <property type="term" value="F:metalloendopeptidase activity"/>
    <property type="evidence" value="ECO:0007669"/>
    <property type="project" value="InterPro"/>
</dbReference>
<dbReference type="GO" id="GO:0008270">
    <property type="term" value="F:zinc ion binding"/>
    <property type="evidence" value="ECO:0007669"/>
    <property type="project" value="InterPro"/>
</dbReference>
<evidence type="ECO:0000256" key="3">
    <source>
        <dbReference type="ARBA" id="ARBA00022729"/>
    </source>
</evidence>
<feature type="binding site" evidence="8">
    <location>
        <position position="126"/>
    </location>
    <ligand>
        <name>Ca(2+)</name>
        <dbReference type="ChEBI" id="CHEBI:29108"/>
        <label>3</label>
    </ligand>
</feature>
<dbReference type="PANTHER" id="PTHR10201:SF213">
    <property type="entry name" value="METALLOENDOPROTEINASE 2-MMP-LIKE"/>
    <property type="match status" value="1"/>
</dbReference>
<reference evidence="11 12" key="1">
    <citation type="journal article" date="2023" name="Life. Sci Alliance">
        <title>Evolutionary insights into 3D genome organization and epigenetic landscape of Vigna mungo.</title>
        <authorList>
            <person name="Junaid A."/>
            <person name="Singh B."/>
            <person name="Bhatia S."/>
        </authorList>
    </citation>
    <scope>NUCLEOTIDE SEQUENCE [LARGE SCALE GENOMIC DNA]</scope>
    <source>
        <strain evidence="11">Urdbean</strain>
    </source>
</reference>
<evidence type="ECO:0000259" key="10">
    <source>
        <dbReference type="SMART" id="SM00235"/>
    </source>
</evidence>
<feature type="domain" description="Peptidase metallopeptidase" evidence="10">
    <location>
        <begin position="35"/>
        <end position="163"/>
    </location>
</feature>
<dbReference type="PROSITE" id="PS00546">
    <property type="entry name" value="CYSTEINE_SWITCH"/>
    <property type="match status" value="1"/>
</dbReference>
<keyword evidence="8" id="KW-0106">Calcium</keyword>